<keyword evidence="3" id="KW-1133">Transmembrane helix</keyword>
<dbReference type="OrthoDB" id="3352408at2759"/>
<evidence type="ECO:0000256" key="3">
    <source>
        <dbReference type="SAM" id="Phobius"/>
    </source>
</evidence>
<evidence type="ECO:0000313" key="5">
    <source>
        <dbReference type="EMBL" id="OQV18254.1"/>
    </source>
</evidence>
<evidence type="ECO:0000259" key="4">
    <source>
        <dbReference type="Pfam" id="PF00689"/>
    </source>
</evidence>
<dbReference type="InterPro" id="IPR006068">
    <property type="entry name" value="ATPase_P-typ_cation-transptr_C"/>
</dbReference>
<protein>
    <submittedName>
        <fullName evidence="5">Sodium/potassium-transporting ATPase subunit alpha</fullName>
    </submittedName>
</protein>
<organism evidence="5 6">
    <name type="scientific">Hypsibius exemplaris</name>
    <name type="common">Freshwater tardigrade</name>
    <dbReference type="NCBI Taxonomy" id="2072580"/>
    <lineage>
        <taxon>Eukaryota</taxon>
        <taxon>Metazoa</taxon>
        <taxon>Ecdysozoa</taxon>
        <taxon>Tardigrada</taxon>
        <taxon>Eutardigrada</taxon>
        <taxon>Parachela</taxon>
        <taxon>Hypsibioidea</taxon>
        <taxon>Hypsibiidae</taxon>
        <taxon>Hypsibius</taxon>
    </lineage>
</organism>
<proteinExistence type="predicted"/>
<keyword evidence="3" id="KW-0472">Membrane</keyword>
<dbReference type="FunFam" id="1.20.1110.10:FF:000095">
    <property type="entry name" value="Sodium/potassium-transporting ATPase subunit alpha-1"/>
    <property type="match status" value="1"/>
</dbReference>
<dbReference type="GO" id="GO:0036376">
    <property type="term" value="P:sodium ion export across plasma membrane"/>
    <property type="evidence" value="ECO:0007669"/>
    <property type="project" value="TreeGrafter"/>
</dbReference>
<accession>A0A1W0WST3</accession>
<dbReference type="GO" id="GO:0005391">
    <property type="term" value="F:P-type sodium:potassium-exchanging transporter activity"/>
    <property type="evidence" value="ECO:0007669"/>
    <property type="project" value="TreeGrafter"/>
</dbReference>
<dbReference type="Proteomes" id="UP000192578">
    <property type="component" value="Unassembled WGS sequence"/>
</dbReference>
<comment type="caution">
    <text evidence="5">The sequence shown here is derived from an EMBL/GenBank/DDBJ whole genome shotgun (WGS) entry which is preliminary data.</text>
</comment>
<dbReference type="GO" id="GO:0005886">
    <property type="term" value="C:plasma membrane"/>
    <property type="evidence" value="ECO:0007669"/>
    <property type="project" value="UniProtKB-SubCell"/>
</dbReference>
<feature type="transmembrane region" description="Helical" evidence="3">
    <location>
        <begin position="153"/>
        <end position="169"/>
    </location>
</feature>
<keyword evidence="6" id="KW-1185">Reference proteome</keyword>
<dbReference type="SUPFAM" id="SSF81665">
    <property type="entry name" value="Calcium ATPase, transmembrane domain M"/>
    <property type="match status" value="1"/>
</dbReference>
<feature type="transmembrane region" description="Helical" evidence="3">
    <location>
        <begin position="121"/>
        <end position="141"/>
    </location>
</feature>
<feature type="transmembrane region" description="Helical" evidence="3">
    <location>
        <begin position="21"/>
        <end position="40"/>
    </location>
</feature>
<evidence type="ECO:0000313" key="6">
    <source>
        <dbReference type="Proteomes" id="UP000192578"/>
    </source>
</evidence>
<keyword evidence="3" id="KW-0812">Transmembrane</keyword>
<dbReference type="GO" id="GO:0006883">
    <property type="term" value="P:intracellular sodium ion homeostasis"/>
    <property type="evidence" value="ECO:0007669"/>
    <property type="project" value="TreeGrafter"/>
</dbReference>
<dbReference type="Gene3D" id="1.20.1110.10">
    <property type="entry name" value="Calcium-transporting ATPase, transmembrane domain"/>
    <property type="match status" value="1"/>
</dbReference>
<reference evidence="6" key="1">
    <citation type="submission" date="2017-01" db="EMBL/GenBank/DDBJ databases">
        <title>Comparative genomics of anhydrobiosis in the tardigrade Hypsibius dujardini.</title>
        <authorList>
            <person name="Yoshida Y."/>
            <person name="Koutsovoulos G."/>
            <person name="Laetsch D."/>
            <person name="Stevens L."/>
            <person name="Kumar S."/>
            <person name="Horikawa D."/>
            <person name="Ishino K."/>
            <person name="Komine S."/>
            <person name="Tomita M."/>
            <person name="Blaxter M."/>
            <person name="Arakawa K."/>
        </authorList>
    </citation>
    <scope>NUCLEOTIDE SEQUENCE [LARGE SCALE GENOMIC DNA]</scope>
    <source>
        <strain evidence="6">Z151</strain>
    </source>
</reference>
<keyword evidence="2" id="KW-1003">Cell membrane</keyword>
<sequence length="191" mass="22620">MKLPPRSPKERLVSMQLIHCTYLQAGMICSAGAFFSYFVVLGPCGFWPSRVIGLRDDWENASIQGLQDSYGQEWNYSQRMMLQRTFDAAYFAGVVIFQWFDLICRKVRRNSVFRKGMLNQFMNFALFFETAVTAFCIYVPGLNYALSLNVIRFVWWLPVLPCAVYFFVFDELRRYMIRRYPGGWMERQFLF</sequence>
<dbReference type="AlphaFoldDB" id="A0A1W0WST3"/>
<dbReference type="Pfam" id="PF00689">
    <property type="entry name" value="Cation_ATPase_C"/>
    <property type="match status" value="1"/>
</dbReference>
<dbReference type="PANTHER" id="PTHR43294:SF21">
    <property type="entry name" value="CATION TRANSPORTING ATPASE"/>
    <property type="match status" value="1"/>
</dbReference>
<evidence type="ECO:0000256" key="1">
    <source>
        <dbReference type="ARBA" id="ARBA00004651"/>
    </source>
</evidence>
<dbReference type="PRINTS" id="PR00121">
    <property type="entry name" value="NAKATPASE"/>
</dbReference>
<feature type="transmembrane region" description="Helical" evidence="3">
    <location>
        <begin position="81"/>
        <end position="100"/>
    </location>
</feature>
<dbReference type="GO" id="GO:0030007">
    <property type="term" value="P:intracellular potassium ion homeostasis"/>
    <property type="evidence" value="ECO:0007669"/>
    <property type="project" value="TreeGrafter"/>
</dbReference>
<gene>
    <name evidence="5" type="ORF">BV898_07650</name>
</gene>
<feature type="domain" description="Cation-transporting P-type ATPase C-terminal" evidence="4">
    <location>
        <begin position="1"/>
        <end position="175"/>
    </location>
</feature>
<dbReference type="InterPro" id="IPR023298">
    <property type="entry name" value="ATPase_P-typ_TM_dom_sf"/>
</dbReference>
<dbReference type="PANTHER" id="PTHR43294">
    <property type="entry name" value="SODIUM/POTASSIUM-TRANSPORTING ATPASE SUBUNIT ALPHA"/>
    <property type="match status" value="1"/>
</dbReference>
<dbReference type="EMBL" id="MTYJ01000051">
    <property type="protein sequence ID" value="OQV18254.1"/>
    <property type="molecule type" value="Genomic_DNA"/>
</dbReference>
<dbReference type="GO" id="GO:1990573">
    <property type="term" value="P:potassium ion import across plasma membrane"/>
    <property type="evidence" value="ECO:0007669"/>
    <property type="project" value="TreeGrafter"/>
</dbReference>
<name>A0A1W0WST3_HYPEX</name>
<evidence type="ECO:0000256" key="2">
    <source>
        <dbReference type="ARBA" id="ARBA00022475"/>
    </source>
</evidence>
<dbReference type="InterPro" id="IPR050510">
    <property type="entry name" value="Cation_transp_ATPase_P-type"/>
</dbReference>
<dbReference type="GO" id="GO:1902600">
    <property type="term" value="P:proton transmembrane transport"/>
    <property type="evidence" value="ECO:0007669"/>
    <property type="project" value="TreeGrafter"/>
</dbReference>
<comment type="subcellular location">
    <subcellularLocation>
        <location evidence="1">Cell membrane</location>
        <topology evidence="1">Multi-pass membrane protein</topology>
    </subcellularLocation>
</comment>